<evidence type="ECO:0000259" key="2">
    <source>
        <dbReference type="Pfam" id="PF19040"/>
    </source>
</evidence>
<evidence type="ECO:0000313" key="3">
    <source>
        <dbReference type="EMBL" id="GAA2039973.1"/>
    </source>
</evidence>
<comment type="caution">
    <text evidence="3">The sequence shown here is derived from an EMBL/GenBank/DDBJ whole genome shotgun (WGS) entry which is preliminary data.</text>
</comment>
<reference evidence="4" key="1">
    <citation type="journal article" date="2019" name="Int. J. Syst. Evol. Microbiol.">
        <title>The Global Catalogue of Microorganisms (GCM) 10K type strain sequencing project: providing services to taxonomists for standard genome sequencing and annotation.</title>
        <authorList>
            <consortium name="The Broad Institute Genomics Platform"/>
            <consortium name="The Broad Institute Genome Sequencing Center for Infectious Disease"/>
            <person name="Wu L."/>
            <person name="Ma J."/>
        </authorList>
    </citation>
    <scope>NUCLEOTIDE SEQUENCE [LARGE SCALE GENOMIC DNA]</scope>
    <source>
        <strain evidence="4">JCM 13595</strain>
    </source>
</reference>
<accession>A0ABP5G7Z5</accession>
<keyword evidence="4" id="KW-1185">Reference proteome</keyword>
<evidence type="ECO:0000256" key="1">
    <source>
        <dbReference type="SAM" id="MobiDB-lite"/>
    </source>
</evidence>
<gene>
    <name evidence="3" type="ORF">GCM10009720_20570</name>
</gene>
<feature type="compositionally biased region" description="Basic and acidic residues" evidence="1">
    <location>
        <begin position="1"/>
        <end position="10"/>
    </location>
</feature>
<feature type="domain" description="SGNH" evidence="2">
    <location>
        <begin position="1"/>
        <end position="205"/>
    </location>
</feature>
<feature type="compositionally biased region" description="Polar residues" evidence="1">
    <location>
        <begin position="11"/>
        <end position="22"/>
    </location>
</feature>
<feature type="compositionally biased region" description="Basic and acidic residues" evidence="1">
    <location>
        <begin position="32"/>
        <end position="44"/>
    </location>
</feature>
<name>A0ABP5G7Z5_9MICC</name>
<dbReference type="EMBL" id="BAAAMN010000043">
    <property type="protein sequence ID" value="GAA2039973.1"/>
    <property type="molecule type" value="Genomic_DNA"/>
</dbReference>
<dbReference type="Proteomes" id="UP001501461">
    <property type="component" value="Unassembled WGS sequence"/>
</dbReference>
<proteinExistence type="predicted"/>
<evidence type="ECO:0000313" key="4">
    <source>
        <dbReference type="Proteomes" id="UP001501461"/>
    </source>
</evidence>
<sequence>MLDELGKDENWNIQGYTKNSCSPVPLDSAAPDSDRSEQADSEACKEFVQNASTEIGQDDNIDAVITAGSPTDHGFYDVSGAHSDSIAVDTVNDMWRAWEDSGKEVIAIGEVPHFEKLNGPTCVETNPDDAAEACSLPADDANEGRQTVLTSAADAQDSPAQFYDPTPGICDDEQCYSMVGNLVTRYDENHMSADFSRSFRSDFEQFLEDQNVLGQSNTATLTAH</sequence>
<organism evidence="3 4">
    <name type="scientific">Yaniella flava</name>
    <dbReference type="NCBI Taxonomy" id="287930"/>
    <lineage>
        <taxon>Bacteria</taxon>
        <taxon>Bacillati</taxon>
        <taxon>Actinomycetota</taxon>
        <taxon>Actinomycetes</taxon>
        <taxon>Micrococcales</taxon>
        <taxon>Micrococcaceae</taxon>
        <taxon>Yaniella</taxon>
    </lineage>
</organism>
<dbReference type="Pfam" id="PF19040">
    <property type="entry name" value="SGNH"/>
    <property type="match status" value="1"/>
</dbReference>
<feature type="region of interest" description="Disordered" evidence="1">
    <location>
        <begin position="1"/>
        <end position="44"/>
    </location>
</feature>
<dbReference type="InterPro" id="IPR043968">
    <property type="entry name" value="SGNH"/>
</dbReference>
<protein>
    <recommendedName>
        <fullName evidence="2">SGNH domain-containing protein</fullName>
    </recommendedName>
</protein>